<dbReference type="InterPro" id="IPR017853">
    <property type="entry name" value="GH"/>
</dbReference>
<dbReference type="InterPro" id="IPR006047">
    <property type="entry name" value="GH13_cat_dom"/>
</dbReference>
<evidence type="ECO:0000256" key="3">
    <source>
        <dbReference type="ARBA" id="ARBA00008061"/>
    </source>
</evidence>
<feature type="domain" description="Glycosyl hydrolase family 13 catalytic" evidence="13">
    <location>
        <begin position="124"/>
        <end position="519"/>
    </location>
</feature>
<dbReference type="Proteomes" id="UP001056386">
    <property type="component" value="Chromosome 2"/>
</dbReference>
<evidence type="ECO:0000256" key="7">
    <source>
        <dbReference type="ARBA" id="ARBA00022801"/>
    </source>
</evidence>
<evidence type="ECO:0000259" key="13">
    <source>
        <dbReference type="SMART" id="SM00642"/>
    </source>
</evidence>
<dbReference type="InterPro" id="IPR022567">
    <property type="entry name" value="DUF3459"/>
</dbReference>
<dbReference type="EC" id="3.2.1.141" evidence="4 11"/>
<dbReference type="CDD" id="cd02853">
    <property type="entry name" value="E_set_MTHase_like_N"/>
    <property type="match status" value="1"/>
</dbReference>
<evidence type="ECO:0000256" key="6">
    <source>
        <dbReference type="ARBA" id="ARBA00022490"/>
    </source>
</evidence>
<dbReference type="SMART" id="SM00642">
    <property type="entry name" value="Aamy"/>
    <property type="match status" value="1"/>
</dbReference>
<name>A0AAP9XX93_BURGL</name>
<evidence type="ECO:0000313" key="14">
    <source>
        <dbReference type="EMBL" id="QPQ89674.1"/>
    </source>
</evidence>
<keyword evidence="7" id="KW-0378">Hydrolase</keyword>
<feature type="region of interest" description="Disordered" evidence="12">
    <location>
        <begin position="535"/>
        <end position="577"/>
    </location>
</feature>
<evidence type="ECO:0000313" key="15">
    <source>
        <dbReference type="EMBL" id="USS42192.1"/>
    </source>
</evidence>
<keyword evidence="6" id="KW-0963">Cytoplasm</keyword>
<dbReference type="AlphaFoldDB" id="A0AAP9XX93"/>
<evidence type="ECO:0000256" key="11">
    <source>
        <dbReference type="NCBIfam" id="TIGR02402"/>
    </source>
</evidence>
<evidence type="ECO:0000256" key="1">
    <source>
        <dbReference type="ARBA" id="ARBA00004496"/>
    </source>
</evidence>
<dbReference type="InterPro" id="IPR044901">
    <property type="entry name" value="Trehalose_TreZ_E-set_sf"/>
</dbReference>
<dbReference type="NCBIfam" id="TIGR02402">
    <property type="entry name" value="trehalose_TreZ"/>
    <property type="match status" value="1"/>
</dbReference>
<evidence type="ECO:0000313" key="16">
    <source>
        <dbReference type="Proteomes" id="UP000594892"/>
    </source>
</evidence>
<reference evidence="14 16" key="1">
    <citation type="submission" date="2020-12" db="EMBL/GenBank/DDBJ databases">
        <title>FDA dAtabase for Regulatory Grade micrObial Sequences (FDA-ARGOS): Supporting development and validation of Infectious Disease Dx tests.</title>
        <authorList>
            <person name="Minogue T."/>
            <person name="Wolcott M."/>
            <person name="Wasieloski L."/>
            <person name="Aguilar W."/>
            <person name="Moore D."/>
            <person name="Jaissle J."/>
            <person name="Tallon L."/>
            <person name="Sadzewicz L."/>
            <person name="Zhao X."/>
            <person name="Boylan J."/>
            <person name="Ott S."/>
            <person name="Bowen H."/>
            <person name="Vavikolanu K."/>
            <person name="Mehta A."/>
            <person name="Aluvathingal J."/>
            <person name="Nadendla S."/>
            <person name="Yan Y."/>
            <person name="Sichtig H."/>
        </authorList>
    </citation>
    <scope>NUCLEOTIDE SEQUENCE [LARGE SCALE GENOMIC DNA]</scope>
    <source>
        <strain evidence="14 16">FDAARGOS_949</strain>
    </source>
</reference>
<dbReference type="RefSeq" id="WP_015877604.1">
    <property type="nucleotide sequence ID" value="NZ_CP021075.1"/>
</dbReference>
<evidence type="ECO:0000313" key="17">
    <source>
        <dbReference type="Proteomes" id="UP001056386"/>
    </source>
</evidence>
<dbReference type="GO" id="GO:0033942">
    <property type="term" value="F:4-alpha-D-(1-&gt;4)-alpha-D-glucanotrehalose trehalohydrolase activity"/>
    <property type="evidence" value="ECO:0007669"/>
    <property type="project" value="UniProtKB-EC"/>
</dbReference>
<proteinExistence type="inferred from homology"/>
<dbReference type="InterPro" id="IPR014756">
    <property type="entry name" value="Ig_E-set"/>
</dbReference>
<dbReference type="Gene3D" id="2.60.40.10">
    <property type="entry name" value="Immunoglobulins"/>
    <property type="match status" value="1"/>
</dbReference>
<feature type="compositionally biased region" description="Low complexity" evidence="12">
    <location>
        <begin position="568"/>
        <end position="577"/>
    </location>
</feature>
<dbReference type="InterPro" id="IPR012768">
    <property type="entry name" value="Trehalose_TreZ"/>
</dbReference>
<accession>A0AAP9XX93</accession>
<dbReference type="SUPFAM" id="SSF81296">
    <property type="entry name" value="E set domains"/>
    <property type="match status" value="1"/>
</dbReference>
<dbReference type="GO" id="GO:0005992">
    <property type="term" value="P:trehalose biosynthetic process"/>
    <property type="evidence" value="ECO:0007669"/>
    <property type="project" value="UniProtKB-UniRule"/>
</dbReference>
<dbReference type="PANTHER" id="PTHR43651">
    <property type="entry name" value="1,4-ALPHA-GLUCAN-BRANCHING ENZYME"/>
    <property type="match status" value="1"/>
</dbReference>
<evidence type="ECO:0000256" key="9">
    <source>
        <dbReference type="ARBA" id="ARBA00023295"/>
    </source>
</evidence>
<keyword evidence="9" id="KW-0326">Glycosidase</keyword>
<evidence type="ECO:0000256" key="10">
    <source>
        <dbReference type="ARBA" id="ARBA00034013"/>
    </source>
</evidence>
<reference evidence="15" key="2">
    <citation type="submission" date="2022-06" db="EMBL/GenBank/DDBJ databases">
        <title>Draft genome sequence of Burkholderia glumae strain GR20004 isolated from rice panicle showing bacterial panicle blight.</title>
        <authorList>
            <person name="Choi S.Y."/>
            <person name="Lee Y.H."/>
        </authorList>
    </citation>
    <scope>NUCLEOTIDE SEQUENCE</scope>
    <source>
        <strain evidence="15">GR20004</strain>
    </source>
</reference>
<keyword evidence="17" id="KW-1185">Reference proteome</keyword>
<dbReference type="PANTHER" id="PTHR43651:SF11">
    <property type="entry name" value="MALTO-OLIGOSYLTREHALOSE TREHALOHYDROLASE"/>
    <property type="match status" value="1"/>
</dbReference>
<dbReference type="Pfam" id="PF00128">
    <property type="entry name" value="Alpha-amylase"/>
    <property type="match status" value="1"/>
</dbReference>
<dbReference type="InterPro" id="IPR013783">
    <property type="entry name" value="Ig-like_fold"/>
</dbReference>
<comment type="subcellular location">
    <subcellularLocation>
        <location evidence="1">Cytoplasm</location>
    </subcellularLocation>
</comment>
<dbReference type="GO" id="GO:0005737">
    <property type="term" value="C:cytoplasm"/>
    <property type="evidence" value="ECO:0007669"/>
    <property type="project" value="UniProtKB-SubCell"/>
</dbReference>
<evidence type="ECO:0000256" key="2">
    <source>
        <dbReference type="ARBA" id="ARBA00005199"/>
    </source>
</evidence>
<dbReference type="GeneID" id="45694401"/>
<dbReference type="Pfam" id="PF02922">
    <property type="entry name" value="CBM_48"/>
    <property type="match status" value="1"/>
</dbReference>
<comment type="pathway">
    <text evidence="2">Glycan biosynthesis; trehalose biosynthesis.</text>
</comment>
<comment type="catalytic activity">
    <reaction evidence="10">
        <text>hydrolysis of (1-&gt;4)-alpha-D-glucosidic linkage in 4-alpha-D-[(1-&gt;4)-alpha-D-glucanosyl]n trehalose to yield trehalose and (1-&gt;4)-alpha-D-glucan.</text>
        <dbReference type="EC" id="3.2.1.141"/>
    </reaction>
</comment>
<dbReference type="EMBL" id="CP065600">
    <property type="protein sequence ID" value="QPQ89674.1"/>
    <property type="molecule type" value="Genomic_DNA"/>
</dbReference>
<dbReference type="EMBL" id="CP099583">
    <property type="protein sequence ID" value="USS42192.1"/>
    <property type="molecule type" value="Genomic_DNA"/>
</dbReference>
<evidence type="ECO:0000256" key="5">
    <source>
        <dbReference type="ARBA" id="ARBA00015938"/>
    </source>
</evidence>
<dbReference type="CDD" id="cd11325">
    <property type="entry name" value="AmyAc_GTHase"/>
    <property type="match status" value="1"/>
</dbReference>
<dbReference type="Proteomes" id="UP000594892">
    <property type="component" value="Chromosome 1"/>
</dbReference>
<keyword evidence="8" id="KW-0119">Carbohydrate metabolism</keyword>
<organism evidence="14 16">
    <name type="scientific">Burkholderia glumae</name>
    <name type="common">Pseudomonas glumae</name>
    <dbReference type="NCBI Taxonomy" id="337"/>
    <lineage>
        <taxon>Bacteria</taxon>
        <taxon>Pseudomonadati</taxon>
        <taxon>Pseudomonadota</taxon>
        <taxon>Betaproteobacteria</taxon>
        <taxon>Burkholderiales</taxon>
        <taxon>Burkholderiaceae</taxon>
        <taxon>Burkholderia</taxon>
    </lineage>
</organism>
<dbReference type="Gene3D" id="3.20.20.80">
    <property type="entry name" value="Glycosidases"/>
    <property type="match status" value="1"/>
</dbReference>
<evidence type="ECO:0000256" key="8">
    <source>
        <dbReference type="ARBA" id="ARBA00023277"/>
    </source>
</evidence>
<feature type="region of interest" description="Disordered" evidence="12">
    <location>
        <begin position="474"/>
        <end position="503"/>
    </location>
</feature>
<evidence type="ECO:0000256" key="12">
    <source>
        <dbReference type="SAM" id="MobiDB-lite"/>
    </source>
</evidence>
<dbReference type="InterPro" id="IPR004193">
    <property type="entry name" value="Glyco_hydro_13_N"/>
</dbReference>
<protein>
    <recommendedName>
        <fullName evidence="5 11">Malto-oligosyltrehalose trehalohydrolase</fullName>
        <ecNumber evidence="4 11">3.2.1.141</ecNumber>
    </recommendedName>
</protein>
<gene>
    <name evidence="14" type="primary">treZ</name>
    <name evidence="14" type="ORF">I6H06_08595</name>
    <name evidence="15" type="ORF">NFI99_08095</name>
</gene>
<dbReference type="Gene3D" id="1.10.10.760">
    <property type="entry name" value="E-set domains of sugar-utilizing enzymes"/>
    <property type="match status" value="1"/>
</dbReference>
<sequence>MTQSLISAPGRHAYPTSFGATCIDLHRTHFRFWAPACEAVSVELEDGERRASVAMTAREGGWFDATVPFGPGTRYRYRLDGGEAVPDPASRFQPEGVHGPSQVVDPCAYRWRQDDWRGRPWHETVLYELHVGALGGYRGVTQRLGELAALGVTAIELMPLAECPGTRNWGYDGVLPFAPSSSYGRPEELKALVDAAHELGLQVFVDVVYNHFGPDGNWLARYAPSFFRAGKTTGWGPAIDFRRDEVGRFFIDNALYWLEEYRIDGLRIDAAHAIDDDHWLGELAALVRAYAGSERHVHLVLENERNSAHLLADVGFDAQWNDDFHNSAHVLLTGERDGYYRAYADKPLQHFARTLAEGFAYQGEPSPLHDGRPRGEPSAHLPPTAFVAFLQNHDQIGNRAFGERLRALVNDDALRAATALLLLAPQVPLLFMGEETGSTQPFQFFTDYEGELADAVREGRRREFAAFPAFANPERRDLIPDPNDPATFARSSPEAVEADRESDDARSWRAFYRGALAVRNGFLVPHLPGTRAEGVSLLDGGAGTGAAHDDPRHGNPGVAPDRSRLLPDDPAQPAEREAAATLAAAIERDQAGGGAPGHPASHHAPAGQAPRALIACWRLGNGARLAIALNLDDTPVALPDPPSGKIVFETPPRVRDALADGRLGPHACLAWLDAPAGTPAEGRGR</sequence>
<comment type="similarity">
    <text evidence="3">Belongs to the glycosyl hydrolase 13 family.</text>
</comment>
<dbReference type="SUPFAM" id="SSF51445">
    <property type="entry name" value="(Trans)glycosidases"/>
    <property type="match status" value="1"/>
</dbReference>
<dbReference type="Pfam" id="PF11941">
    <property type="entry name" value="DUF3459"/>
    <property type="match status" value="1"/>
</dbReference>
<evidence type="ECO:0000256" key="4">
    <source>
        <dbReference type="ARBA" id="ARBA00012268"/>
    </source>
</evidence>